<feature type="transmembrane region" description="Helical" evidence="7">
    <location>
        <begin position="297"/>
        <end position="317"/>
    </location>
</feature>
<feature type="transmembrane region" description="Helical" evidence="7">
    <location>
        <begin position="482"/>
        <end position="506"/>
    </location>
</feature>
<name>A0A4Z0YX81_9PEZI</name>
<dbReference type="GO" id="GO:0005886">
    <property type="term" value="C:plasma membrane"/>
    <property type="evidence" value="ECO:0007669"/>
    <property type="project" value="TreeGrafter"/>
</dbReference>
<dbReference type="OrthoDB" id="10021397at2759"/>
<evidence type="ECO:0000256" key="3">
    <source>
        <dbReference type="ARBA" id="ARBA00022448"/>
    </source>
</evidence>
<feature type="transmembrane region" description="Helical" evidence="7">
    <location>
        <begin position="460"/>
        <end position="475"/>
    </location>
</feature>
<dbReference type="Gene3D" id="1.20.1250.20">
    <property type="entry name" value="MFS general substrate transporter like domains"/>
    <property type="match status" value="1"/>
</dbReference>
<gene>
    <name evidence="9" type="ORF">E0Z10_g128</name>
</gene>
<dbReference type="GO" id="GO:0022857">
    <property type="term" value="F:transmembrane transporter activity"/>
    <property type="evidence" value="ECO:0007669"/>
    <property type="project" value="InterPro"/>
</dbReference>
<comment type="similarity">
    <text evidence="2">Belongs to the major facilitator superfamily. TCR/Tet family.</text>
</comment>
<dbReference type="AlphaFoldDB" id="A0A4Z0YX81"/>
<feature type="transmembrane region" description="Helical" evidence="7">
    <location>
        <begin position="354"/>
        <end position="378"/>
    </location>
</feature>
<dbReference type="InterPro" id="IPR036259">
    <property type="entry name" value="MFS_trans_sf"/>
</dbReference>
<dbReference type="PANTHER" id="PTHR23501:SF12">
    <property type="entry name" value="MAJOR FACILITATOR SUPERFAMILY (MFS) PROFILE DOMAIN-CONTAINING PROTEIN-RELATED"/>
    <property type="match status" value="1"/>
</dbReference>
<dbReference type="SUPFAM" id="SSF103473">
    <property type="entry name" value="MFS general substrate transporter"/>
    <property type="match status" value="1"/>
</dbReference>
<feature type="transmembrane region" description="Helical" evidence="7">
    <location>
        <begin position="676"/>
        <end position="706"/>
    </location>
</feature>
<dbReference type="Pfam" id="PF07690">
    <property type="entry name" value="MFS_1"/>
    <property type="match status" value="1"/>
</dbReference>
<proteinExistence type="inferred from homology"/>
<comment type="subcellular location">
    <subcellularLocation>
        <location evidence="1">Membrane</location>
        <topology evidence="1">Multi-pass membrane protein</topology>
    </subcellularLocation>
</comment>
<sequence length="740" mass="80336">MATAGQYGSGYAAVPPTVVEQGNQTADVADENRYAYYQDNTGWGYRHSHAAGTSTYSTDHSKEGQWLYQGADGSYSSTHPAGHHNHGEYAYHDRADVISNQPTQWSYQYYQNQTNGVAVPQAVYSSQEGWAHHGNGPQYWNHHSVGQSINGTPSGSDASQYMKQQQIQSTIPIYAREGNDGTLVDNSKALSTPSTIKPSVHYDEWQHRNALMDPIISESHPRQNLTAWKWRLMLIACNILSLVGGYDVSNAANIQGPIYQAFGEIHLLPWVALSYSLCNVVTTPLARKLFKFYDIKVLTLSGLLLTIAGTTLAGAASNLELVIIGRAIMAFGASIVYQGVLSFTVIFAYPSEIVLVHASIGASFSFGILTGPIIGAAFAQNEHATWRWSFYFAVPILVIALVLCIFALPSYSGSTEKSVSTHFKEIDWIGHVLHSGTFISLGLATVFSGSAWPWGSMPQLAIWSIFITVAVAYVVQQTFIFLTFLCTLGTAITYGVTLYYTPLFYIFTRKIQPLEAGLRLLCFTALFIAAIFISHGLLPMVKYYKPFFVFGGALLLAGGVAHGTVTSDTPLAAVMAFIAILGAGVGILWTLAIPVCSAVLETQEERLDQATLHSIAQLGGTAIALSISASVYWNVGTKLVKDAAGFTGFKDTEILALLSGVESTTLDSFSPDVKKLVIGAIVQTISHLYFIVIGGAALCFVASVFLKVEPLQFHRWIGTKDPEDGTKESPKGKSAVYELR</sequence>
<feature type="transmembrane region" description="Helical" evidence="7">
    <location>
        <begin position="390"/>
        <end position="411"/>
    </location>
</feature>
<evidence type="ECO:0000256" key="6">
    <source>
        <dbReference type="ARBA" id="ARBA00023136"/>
    </source>
</evidence>
<keyword evidence="6 7" id="KW-0472">Membrane</keyword>
<evidence type="ECO:0000256" key="1">
    <source>
        <dbReference type="ARBA" id="ARBA00004141"/>
    </source>
</evidence>
<evidence type="ECO:0000256" key="7">
    <source>
        <dbReference type="SAM" id="Phobius"/>
    </source>
</evidence>
<keyword evidence="5 7" id="KW-1133">Transmembrane helix</keyword>
<feature type="transmembrane region" description="Helical" evidence="7">
    <location>
        <begin position="571"/>
        <end position="600"/>
    </location>
</feature>
<dbReference type="EMBL" id="SKBN01000001">
    <property type="protein sequence ID" value="TGJ88694.1"/>
    <property type="molecule type" value="Genomic_DNA"/>
</dbReference>
<feature type="transmembrane region" description="Helical" evidence="7">
    <location>
        <begin position="612"/>
        <end position="633"/>
    </location>
</feature>
<reference evidence="9 10" key="1">
    <citation type="submission" date="2019-03" db="EMBL/GenBank/DDBJ databases">
        <title>Draft genome sequence of Xylaria hypoxylon DSM 108379, a ubiquitous saprotrophic-parasitic fungi on hardwood.</title>
        <authorList>
            <person name="Buettner E."/>
            <person name="Leonhardt S."/>
            <person name="Gebauer A.M."/>
            <person name="Liers C."/>
            <person name="Hofrichter M."/>
            <person name="Kellner H."/>
        </authorList>
    </citation>
    <scope>NUCLEOTIDE SEQUENCE [LARGE SCALE GENOMIC DNA]</scope>
    <source>
        <strain evidence="9 10">DSM 108379</strain>
    </source>
</reference>
<evidence type="ECO:0000313" key="9">
    <source>
        <dbReference type="EMBL" id="TGJ88694.1"/>
    </source>
</evidence>
<dbReference type="InterPro" id="IPR011701">
    <property type="entry name" value="MFS"/>
</dbReference>
<dbReference type="PANTHER" id="PTHR23501">
    <property type="entry name" value="MAJOR FACILITATOR SUPERFAMILY"/>
    <property type="match status" value="1"/>
</dbReference>
<feature type="transmembrane region" description="Helical" evidence="7">
    <location>
        <begin position="323"/>
        <end position="347"/>
    </location>
</feature>
<dbReference type="Proteomes" id="UP000297716">
    <property type="component" value="Unassembled WGS sequence"/>
</dbReference>
<protein>
    <recommendedName>
        <fullName evidence="8">Major facilitator superfamily (MFS) profile domain-containing protein</fullName>
    </recommendedName>
</protein>
<evidence type="ECO:0000256" key="2">
    <source>
        <dbReference type="ARBA" id="ARBA00007520"/>
    </source>
</evidence>
<keyword evidence="10" id="KW-1185">Reference proteome</keyword>
<dbReference type="InterPro" id="IPR020846">
    <property type="entry name" value="MFS_dom"/>
</dbReference>
<evidence type="ECO:0000256" key="4">
    <source>
        <dbReference type="ARBA" id="ARBA00022692"/>
    </source>
</evidence>
<keyword evidence="4 7" id="KW-0812">Transmembrane</keyword>
<organism evidence="9 10">
    <name type="scientific">Xylaria hypoxylon</name>
    <dbReference type="NCBI Taxonomy" id="37992"/>
    <lineage>
        <taxon>Eukaryota</taxon>
        <taxon>Fungi</taxon>
        <taxon>Dikarya</taxon>
        <taxon>Ascomycota</taxon>
        <taxon>Pezizomycotina</taxon>
        <taxon>Sordariomycetes</taxon>
        <taxon>Xylariomycetidae</taxon>
        <taxon>Xylariales</taxon>
        <taxon>Xylariaceae</taxon>
        <taxon>Xylaria</taxon>
    </lineage>
</organism>
<keyword evidence="3" id="KW-0813">Transport</keyword>
<dbReference type="PROSITE" id="PS50850">
    <property type="entry name" value="MFS"/>
    <property type="match status" value="1"/>
</dbReference>
<feature type="domain" description="Major facilitator superfamily (MFS) profile" evidence="8">
    <location>
        <begin position="233"/>
        <end position="712"/>
    </location>
</feature>
<comment type="caution">
    <text evidence="9">The sequence shown here is derived from an EMBL/GenBank/DDBJ whole genome shotgun (WGS) entry which is preliminary data.</text>
</comment>
<evidence type="ECO:0000259" key="8">
    <source>
        <dbReference type="PROSITE" id="PS50850"/>
    </source>
</evidence>
<accession>A0A4Z0YX81</accession>
<feature type="transmembrane region" description="Helical" evidence="7">
    <location>
        <begin position="547"/>
        <end position="565"/>
    </location>
</feature>
<feature type="transmembrane region" description="Helical" evidence="7">
    <location>
        <begin position="518"/>
        <end position="538"/>
    </location>
</feature>
<evidence type="ECO:0000256" key="5">
    <source>
        <dbReference type="ARBA" id="ARBA00022989"/>
    </source>
</evidence>
<evidence type="ECO:0000313" key="10">
    <source>
        <dbReference type="Proteomes" id="UP000297716"/>
    </source>
</evidence>